<name>A0A2W2AHF3_9BACT</name>
<organism evidence="5 6">
    <name type="scientific">Taibaiella soli</name>
    <dbReference type="NCBI Taxonomy" id="1649169"/>
    <lineage>
        <taxon>Bacteria</taxon>
        <taxon>Pseudomonadati</taxon>
        <taxon>Bacteroidota</taxon>
        <taxon>Chitinophagia</taxon>
        <taxon>Chitinophagales</taxon>
        <taxon>Chitinophagaceae</taxon>
        <taxon>Taibaiella</taxon>
    </lineage>
</organism>
<dbReference type="InterPro" id="IPR029063">
    <property type="entry name" value="SAM-dependent_MTases_sf"/>
</dbReference>
<keyword evidence="6" id="KW-1185">Reference proteome</keyword>
<protein>
    <submittedName>
        <fullName evidence="5">Class I SAM-dependent methyltransferase</fullName>
    </submittedName>
</protein>
<evidence type="ECO:0000256" key="2">
    <source>
        <dbReference type="ARBA" id="ARBA00022603"/>
    </source>
</evidence>
<sequence>MNSKERFSNRVADYIKYRPHYPEAIIDFLQAQYELSAGKLIADIGAGTGISSELFLEAGYPVIGVEPNKEMREASEELLQQYKTFRAVDGSAEHTGLDSGSVHAIVCGQAFHWFDIAKAKEEFKRILKKNGLVILIWNERRVASDFEKEYDLLIEKHARDYIKVGHRNIDLENIQAFFAPNSCQLETFANSQIFDFNGLEGRLVSSSYMPPRNDAGYVPMITDLKQLFDRYQSNNSITIQYDTKVYVGRL</sequence>
<dbReference type="InterPro" id="IPR013216">
    <property type="entry name" value="Methyltransf_11"/>
</dbReference>
<comment type="caution">
    <text evidence="5">The sequence shown here is derived from an EMBL/GenBank/DDBJ whole genome shotgun (WGS) entry which is preliminary data.</text>
</comment>
<gene>
    <name evidence="5" type="ORF">DN068_01635</name>
</gene>
<dbReference type="Gene3D" id="3.40.50.150">
    <property type="entry name" value="Vaccinia Virus protein VP39"/>
    <property type="match status" value="1"/>
</dbReference>
<dbReference type="Proteomes" id="UP000248745">
    <property type="component" value="Unassembled WGS sequence"/>
</dbReference>
<dbReference type="PANTHER" id="PTHR44942:SF4">
    <property type="entry name" value="METHYLTRANSFERASE TYPE 11 DOMAIN-CONTAINING PROTEIN"/>
    <property type="match status" value="1"/>
</dbReference>
<dbReference type="OrthoDB" id="9797252at2"/>
<dbReference type="EMBL" id="QKTW01000002">
    <property type="protein sequence ID" value="PZF74925.1"/>
    <property type="molecule type" value="Genomic_DNA"/>
</dbReference>
<comment type="similarity">
    <text evidence="1">Belongs to the methyltransferase superfamily.</text>
</comment>
<dbReference type="GO" id="GO:0032259">
    <property type="term" value="P:methylation"/>
    <property type="evidence" value="ECO:0007669"/>
    <property type="project" value="UniProtKB-KW"/>
</dbReference>
<dbReference type="RefSeq" id="WP_110997131.1">
    <property type="nucleotide sequence ID" value="NZ_QKTW01000002.1"/>
</dbReference>
<evidence type="ECO:0000313" key="6">
    <source>
        <dbReference type="Proteomes" id="UP000248745"/>
    </source>
</evidence>
<dbReference type="AlphaFoldDB" id="A0A2W2AHF3"/>
<reference evidence="5 6" key="1">
    <citation type="submission" date="2018-06" db="EMBL/GenBank/DDBJ databases">
        <title>Mucibacter soli gen. nov., sp. nov., a new member of the family Chitinophagaceae producing mucin.</title>
        <authorList>
            <person name="Kim M.-K."/>
            <person name="Park S."/>
            <person name="Kim T.-S."/>
            <person name="Joung Y."/>
            <person name="Han J.-H."/>
            <person name="Kim S.B."/>
        </authorList>
    </citation>
    <scope>NUCLEOTIDE SEQUENCE [LARGE SCALE GENOMIC DNA]</scope>
    <source>
        <strain evidence="5 6">R1-15</strain>
    </source>
</reference>
<dbReference type="SUPFAM" id="SSF53335">
    <property type="entry name" value="S-adenosyl-L-methionine-dependent methyltransferases"/>
    <property type="match status" value="1"/>
</dbReference>
<proteinExistence type="inferred from homology"/>
<dbReference type="CDD" id="cd02440">
    <property type="entry name" value="AdoMet_MTases"/>
    <property type="match status" value="1"/>
</dbReference>
<evidence type="ECO:0000313" key="5">
    <source>
        <dbReference type="EMBL" id="PZF74925.1"/>
    </source>
</evidence>
<feature type="domain" description="Methyltransferase type 11" evidence="4">
    <location>
        <begin position="43"/>
        <end position="135"/>
    </location>
</feature>
<evidence type="ECO:0000256" key="3">
    <source>
        <dbReference type="ARBA" id="ARBA00022679"/>
    </source>
</evidence>
<evidence type="ECO:0000256" key="1">
    <source>
        <dbReference type="ARBA" id="ARBA00008361"/>
    </source>
</evidence>
<dbReference type="PANTHER" id="PTHR44942">
    <property type="entry name" value="METHYLTRANSF_11 DOMAIN-CONTAINING PROTEIN"/>
    <property type="match status" value="1"/>
</dbReference>
<keyword evidence="3 5" id="KW-0808">Transferase</keyword>
<dbReference type="GO" id="GO:0008757">
    <property type="term" value="F:S-adenosylmethionine-dependent methyltransferase activity"/>
    <property type="evidence" value="ECO:0007669"/>
    <property type="project" value="InterPro"/>
</dbReference>
<evidence type="ECO:0000259" key="4">
    <source>
        <dbReference type="Pfam" id="PF08241"/>
    </source>
</evidence>
<keyword evidence="2 5" id="KW-0489">Methyltransferase</keyword>
<dbReference type="Pfam" id="PF08241">
    <property type="entry name" value="Methyltransf_11"/>
    <property type="match status" value="1"/>
</dbReference>
<dbReference type="InterPro" id="IPR051052">
    <property type="entry name" value="Diverse_substrate_MTase"/>
</dbReference>
<accession>A0A2W2AHF3</accession>